<proteinExistence type="predicted"/>
<sequence length="189" mass="20581">MEPLIPVDLSQPVMQLPFEPGTIWSFTGGPHGGWGSGSAWAALDFAPPGEALGCVTSDAWVVAVADGLIVRAENGAVIQDLDSDGMEQTGWSILYMHIEPRDRVQPGTRLRAGERIGHPSCEGGYSTGTHVHLARRYNGEWIPADAHLPFILDGWVSSGDGIEYDGWLTRDGQIVEAWEGRKAENQIYR</sequence>
<organism evidence="2">
    <name type="scientific">Anaerolinea thermolimosa</name>
    <dbReference type="NCBI Taxonomy" id="229919"/>
    <lineage>
        <taxon>Bacteria</taxon>
        <taxon>Bacillati</taxon>
        <taxon>Chloroflexota</taxon>
        <taxon>Anaerolineae</taxon>
        <taxon>Anaerolineales</taxon>
        <taxon>Anaerolineaceae</taxon>
        <taxon>Anaerolinea</taxon>
    </lineage>
</organism>
<dbReference type="InterPro" id="IPR011055">
    <property type="entry name" value="Dup_hybrid_motif"/>
</dbReference>
<dbReference type="EMBL" id="DSYK01000312">
    <property type="protein sequence ID" value="HGS21448.1"/>
    <property type="molecule type" value="Genomic_DNA"/>
</dbReference>
<dbReference type="Pfam" id="PF01551">
    <property type="entry name" value="Peptidase_M23"/>
    <property type="match status" value="1"/>
</dbReference>
<gene>
    <name evidence="2" type="ORF">ENT37_06230</name>
</gene>
<dbReference type="InterPro" id="IPR016047">
    <property type="entry name" value="M23ase_b-sheet_dom"/>
</dbReference>
<dbReference type="SUPFAM" id="SSF51261">
    <property type="entry name" value="Duplicated hybrid motif"/>
    <property type="match status" value="1"/>
</dbReference>
<dbReference type="CDD" id="cd12797">
    <property type="entry name" value="M23_peptidase"/>
    <property type="match status" value="1"/>
</dbReference>
<comment type="caution">
    <text evidence="2">The sequence shown here is derived from an EMBL/GenBank/DDBJ whole genome shotgun (WGS) entry which is preliminary data.</text>
</comment>
<evidence type="ECO:0000259" key="1">
    <source>
        <dbReference type="Pfam" id="PF01551"/>
    </source>
</evidence>
<reference evidence="2" key="1">
    <citation type="journal article" date="2020" name="mSystems">
        <title>Genome- and Community-Level Interaction Insights into Carbon Utilization and Element Cycling Functions of Hydrothermarchaeota in Hydrothermal Sediment.</title>
        <authorList>
            <person name="Zhou Z."/>
            <person name="Liu Y."/>
            <person name="Xu W."/>
            <person name="Pan J."/>
            <person name="Luo Z.H."/>
            <person name="Li M."/>
        </authorList>
    </citation>
    <scope>NUCLEOTIDE SEQUENCE [LARGE SCALE GENOMIC DNA]</scope>
    <source>
        <strain evidence="2">SpSt-573</strain>
    </source>
</reference>
<dbReference type="Gene3D" id="2.70.70.10">
    <property type="entry name" value="Glucose Permease (Domain IIA)"/>
    <property type="match status" value="1"/>
</dbReference>
<accession>A0A7C4PLY5</accession>
<protein>
    <submittedName>
        <fullName evidence="2">M23 family metallopeptidase</fullName>
    </submittedName>
</protein>
<dbReference type="AlphaFoldDB" id="A0A7C4PLY5"/>
<evidence type="ECO:0000313" key="2">
    <source>
        <dbReference type="EMBL" id="HGS21448.1"/>
    </source>
</evidence>
<feature type="domain" description="M23ase beta-sheet core" evidence="1">
    <location>
        <begin position="58"/>
        <end position="141"/>
    </location>
</feature>
<name>A0A7C4PLY5_9CHLR</name>